<keyword evidence="2" id="KW-0812">Transmembrane</keyword>
<protein>
    <submittedName>
        <fullName evidence="3">Uncharacterized protein</fullName>
    </submittedName>
</protein>
<feature type="compositionally biased region" description="Basic and acidic residues" evidence="1">
    <location>
        <begin position="76"/>
        <end position="85"/>
    </location>
</feature>
<dbReference type="EMBL" id="LR593887">
    <property type="protein sequence ID" value="VTS08624.1"/>
    <property type="molecule type" value="Genomic_DNA"/>
</dbReference>
<keyword evidence="2" id="KW-1133">Transmembrane helix</keyword>
<feature type="transmembrane region" description="Helical" evidence="2">
    <location>
        <begin position="48"/>
        <end position="71"/>
    </location>
</feature>
<name>A0A6C2YW09_9BACT</name>
<evidence type="ECO:0000256" key="2">
    <source>
        <dbReference type="SAM" id="Phobius"/>
    </source>
</evidence>
<organism evidence="3">
    <name type="scientific">Tuwongella immobilis</name>
    <dbReference type="NCBI Taxonomy" id="692036"/>
    <lineage>
        <taxon>Bacteria</taxon>
        <taxon>Pseudomonadati</taxon>
        <taxon>Planctomycetota</taxon>
        <taxon>Planctomycetia</taxon>
        <taxon>Gemmatales</taxon>
        <taxon>Gemmataceae</taxon>
        <taxon>Tuwongella</taxon>
    </lineage>
</organism>
<dbReference type="EMBL" id="LR586016">
    <property type="protein sequence ID" value="VIP05634.1"/>
    <property type="molecule type" value="Genomic_DNA"/>
</dbReference>
<dbReference type="Proteomes" id="UP000464378">
    <property type="component" value="Chromosome"/>
</dbReference>
<proteinExistence type="predicted"/>
<evidence type="ECO:0000313" key="4">
    <source>
        <dbReference type="Proteomes" id="UP000464378"/>
    </source>
</evidence>
<accession>A0A6C2YW09</accession>
<keyword evidence="2" id="KW-0472">Membrane</keyword>
<dbReference type="RefSeq" id="WP_162660767.1">
    <property type="nucleotide sequence ID" value="NZ_LR593887.1"/>
</dbReference>
<evidence type="ECO:0000256" key="1">
    <source>
        <dbReference type="SAM" id="MobiDB-lite"/>
    </source>
</evidence>
<feature type="region of interest" description="Disordered" evidence="1">
    <location>
        <begin position="74"/>
        <end position="141"/>
    </location>
</feature>
<evidence type="ECO:0000313" key="3">
    <source>
        <dbReference type="EMBL" id="VIP05634.1"/>
    </source>
</evidence>
<reference evidence="3" key="1">
    <citation type="submission" date="2019-04" db="EMBL/GenBank/DDBJ databases">
        <authorList>
            <consortium name="Science for Life Laboratories"/>
        </authorList>
    </citation>
    <scope>NUCLEOTIDE SEQUENCE</scope>
    <source>
        <strain evidence="3">MBLW1</strain>
    </source>
</reference>
<keyword evidence="4" id="KW-1185">Reference proteome</keyword>
<gene>
    <name evidence="3" type="ORF">GMBLW1_35590</name>
</gene>
<sequence>MRTFWLRVLRRSAIPLLIIGGMGYAYAEMAIFFLAAQPDANPEQFQQLKWRVPLVICASSLTVMVLFEWLLQRRQRPSDPPRRDISQIVIPPAPLQSSGGLPSEPPTEHPATDSPIGGTAAAASPNSTLSTPPIAAKDETP</sequence>
<dbReference type="KEGG" id="tim:GMBLW1_35590"/>
<feature type="transmembrane region" description="Helical" evidence="2">
    <location>
        <begin position="12"/>
        <end position="36"/>
    </location>
</feature>
<dbReference type="AlphaFoldDB" id="A0A6C2YW09"/>
<dbReference type="InParanoid" id="A0A6C2YW09"/>